<keyword evidence="5" id="KW-0808">Transferase</keyword>
<keyword evidence="8 15" id="KW-0863">Zinc-finger</keyword>
<dbReference type="Proteomes" id="UP000694426">
    <property type="component" value="Unplaced"/>
</dbReference>
<dbReference type="GO" id="GO:0042826">
    <property type="term" value="F:histone deacetylase binding"/>
    <property type="evidence" value="ECO:0007669"/>
    <property type="project" value="TreeGrafter"/>
</dbReference>
<keyword evidence="16" id="KW-0175">Coiled coil</keyword>
<dbReference type="GO" id="GO:0005737">
    <property type="term" value="C:cytoplasm"/>
    <property type="evidence" value="ECO:0007669"/>
    <property type="project" value="UniProtKB-SubCell"/>
</dbReference>
<sequence length="1011" mass="111095">MTCSTGFVTLSPCMMAWRGEKEKLSEVPPPRDLGGGPGGERGVSRDRLAPAGPPEALRAGATSEHGTAPLPSAPEPAPRPCRPPRAAPPAPSPPRQASRSLRAPPQPEPGPNRAQAGPDTFPRPVPERGAASGPLTAMAPSLSRTLMVPPLPPRSATAKSSRRSEPRSRFRRVMTPAVPALLLAARPRTAEALPGFTRMGAAIRRWERGSMALPVEEWRRCAARCRAALGPALRERLEAAPPGEALRLSCGLLRPGAEEAAALQRLCRRARTGKEPAAARWYREEGNRRFGRCCYGDAALLYSRAASHELPGSPEASLCFANRSAALFHLGHFEVCLEDIARAQSHGYPDRLLPKVLLRKAECLLCLGRVQDAADTLAAVENKIALDGIMTSPAHQTLLKKLNQLKLKVLERESCPEAARETCGDTQREPEIWEENDSISGASSSLSLKFNTEKGRHLVASRDILPGQNLLKEEAFVSVLCPEEGESRLLQDSSEMVWDTRFTNADLYCHRCLKQLLASVPCRGCSYAKYCSQNCADTAWEQYHRTECSLGALLLTLGVFCHVALRTVLLAGFSEVSRLVERSRDDDEDLHNTKARCKHPSEAPDTRTGTRGIPGCNDNGQYQSSYRAVFNLLPHAEKHSPEHKFLCMLSVVAICRKLQEAGLEAAVLNRESSEKGSGPKACEKTSDELSPELQIMAEAMLRHVLQLQCNAQAITVMRELGSGDGAVVNKKPVRLATAFFPVLSLLNHSCSPNISVSFSGTAATVRASQPISSGQEIFHCYGPHRCRMKVAERQQLLSQYFFECHCQACLEELESGDKSVVSMRNSFCCPSCQASMQGEDVLCCSDEACARSVSRESLSRHLRDLQRQIKKALELLRDSRADEAIKMLLKCQMDARNFLSPEHLLMGEMEDHLAQVYATLGKWQEAARHLERSIQIVEMHHGPSSVEMGHELFKLAQILFNGFAVSEALSTIQRAEKILTVHCGPQSTQIRELQEMKTCLLELPRSILQRT</sequence>
<evidence type="ECO:0000259" key="18">
    <source>
        <dbReference type="PROSITE" id="PS50280"/>
    </source>
</evidence>
<dbReference type="Ensembl" id="ENSABRT00000018227.1">
    <property type="protein sequence ID" value="ENSABRP00000012698.1"/>
    <property type="gene ID" value="ENSABRG00000011392.1"/>
</dbReference>
<dbReference type="CDD" id="cd10536">
    <property type="entry name" value="SET_SMYD4"/>
    <property type="match status" value="1"/>
</dbReference>
<feature type="region of interest" description="Disordered" evidence="17">
    <location>
        <begin position="21"/>
        <end position="170"/>
    </location>
</feature>
<dbReference type="Gene3D" id="6.10.140.2220">
    <property type="match status" value="1"/>
</dbReference>
<dbReference type="Gene3D" id="2.170.270.10">
    <property type="entry name" value="SET domain"/>
    <property type="match status" value="2"/>
</dbReference>
<evidence type="ECO:0000256" key="16">
    <source>
        <dbReference type="SAM" id="Coils"/>
    </source>
</evidence>
<dbReference type="SUPFAM" id="SSF144232">
    <property type="entry name" value="HIT/MYND zinc finger-like"/>
    <property type="match status" value="1"/>
</dbReference>
<dbReference type="GO" id="GO:0032259">
    <property type="term" value="P:methylation"/>
    <property type="evidence" value="ECO:0007669"/>
    <property type="project" value="UniProtKB-KW"/>
</dbReference>
<evidence type="ECO:0000256" key="9">
    <source>
        <dbReference type="ARBA" id="ARBA00022833"/>
    </source>
</evidence>
<dbReference type="PANTHER" id="PTHR46165">
    <property type="entry name" value="SET AND MYND DOMAIN-CONTAINING PROTEIN 4"/>
    <property type="match status" value="1"/>
</dbReference>
<dbReference type="PROSITE" id="PS50280">
    <property type="entry name" value="SET"/>
    <property type="match status" value="1"/>
</dbReference>
<evidence type="ECO:0000259" key="19">
    <source>
        <dbReference type="PROSITE" id="PS50865"/>
    </source>
</evidence>
<feature type="coiled-coil region" evidence="16">
    <location>
        <begin position="855"/>
        <end position="882"/>
    </location>
</feature>
<accession>A0A8B9C2M9</accession>
<evidence type="ECO:0000256" key="6">
    <source>
        <dbReference type="ARBA" id="ARBA00022691"/>
    </source>
</evidence>
<dbReference type="GO" id="GO:0008270">
    <property type="term" value="F:zinc ion binding"/>
    <property type="evidence" value="ECO:0007669"/>
    <property type="project" value="UniProtKB-KW"/>
</dbReference>
<dbReference type="GO" id="GO:0007507">
    <property type="term" value="P:heart development"/>
    <property type="evidence" value="ECO:0007669"/>
    <property type="project" value="Ensembl"/>
</dbReference>
<proteinExistence type="predicted"/>
<dbReference type="PROSITE" id="PS50865">
    <property type="entry name" value="ZF_MYND_2"/>
    <property type="match status" value="1"/>
</dbReference>
<evidence type="ECO:0000256" key="17">
    <source>
        <dbReference type="SAM" id="MobiDB-lite"/>
    </source>
</evidence>
<evidence type="ECO:0000256" key="1">
    <source>
        <dbReference type="ARBA" id="ARBA00004123"/>
    </source>
</evidence>
<keyword evidence="10" id="KW-0539">Nucleus</keyword>
<dbReference type="InterPro" id="IPR052097">
    <property type="entry name" value="SET-MYND_domain_protein"/>
</dbReference>
<dbReference type="InterPro" id="IPR044421">
    <property type="entry name" value="SMYD4_SET"/>
</dbReference>
<dbReference type="InterPro" id="IPR011990">
    <property type="entry name" value="TPR-like_helical_dom_sf"/>
</dbReference>
<keyword evidence="6" id="KW-0949">S-adenosyl-L-methionine</keyword>
<feature type="region of interest" description="Disordered" evidence="17">
    <location>
        <begin position="590"/>
        <end position="617"/>
    </location>
</feature>
<dbReference type="GO" id="GO:0005634">
    <property type="term" value="C:nucleus"/>
    <property type="evidence" value="ECO:0007669"/>
    <property type="project" value="UniProtKB-SubCell"/>
</dbReference>
<organism evidence="20 21">
    <name type="scientific">Anser brachyrhynchus</name>
    <name type="common">Pink-footed goose</name>
    <dbReference type="NCBI Taxonomy" id="132585"/>
    <lineage>
        <taxon>Eukaryota</taxon>
        <taxon>Metazoa</taxon>
        <taxon>Chordata</taxon>
        <taxon>Craniata</taxon>
        <taxon>Vertebrata</taxon>
        <taxon>Euteleostomi</taxon>
        <taxon>Archelosauria</taxon>
        <taxon>Archosauria</taxon>
        <taxon>Dinosauria</taxon>
        <taxon>Saurischia</taxon>
        <taxon>Theropoda</taxon>
        <taxon>Coelurosauria</taxon>
        <taxon>Aves</taxon>
        <taxon>Neognathae</taxon>
        <taxon>Galloanserae</taxon>
        <taxon>Anseriformes</taxon>
        <taxon>Anatidae</taxon>
        <taxon>Anserinae</taxon>
        <taxon>Anser</taxon>
    </lineage>
</organism>
<keyword evidence="9" id="KW-0862">Zinc</keyword>
<name>A0A8B9C2M9_9AVES</name>
<evidence type="ECO:0000256" key="8">
    <source>
        <dbReference type="ARBA" id="ARBA00022771"/>
    </source>
</evidence>
<dbReference type="SUPFAM" id="SSF48452">
    <property type="entry name" value="TPR-like"/>
    <property type="match status" value="2"/>
</dbReference>
<dbReference type="Gene3D" id="1.25.40.10">
    <property type="entry name" value="Tetratricopeptide repeat domain"/>
    <property type="match status" value="2"/>
</dbReference>
<evidence type="ECO:0000256" key="7">
    <source>
        <dbReference type="ARBA" id="ARBA00022723"/>
    </source>
</evidence>
<evidence type="ECO:0000256" key="3">
    <source>
        <dbReference type="ARBA" id="ARBA00022490"/>
    </source>
</evidence>
<comment type="function">
    <text evidence="12">Protein-lysine N-methyltransferase. Monomethylates PRMT5, modulating its transcriptional activity. May also act as a histone methyltransferase. Plays a critical role in cardiac development. Acts as a key epigenetic regulator of gene expression during cardiac development via its dual activities as a methyltransferase and negative regulator of HDAC1.</text>
</comment>
<keyword evidence="3" id="KW-0963">Cytoplasm</keyword>
<dbReference type="GeneTree" id="ENSGT00730000111079"/>
<protein>
    <recommendedName>
        <fullName evidence="13">Protein-lysine N-methyltransferase SMYD4</fullName>
    </recommendedName>
    <alternativeName>
        <fullName evidence="14">SET and MYND domain-containing protein 4</fullName>
    </alternativeName>
</protein>
<keyword evidence="7" id="KW-0479">Metal-binding</keyword>
<dbReference type="InterPro" id="IPR002893">
    <property type="entry name" value="Znf_MYND"/>
</dbReference>
<dbReference type="SUPFAM" id="SSF82199">
    <property type="entry name" value="SET domain"/>
    <property type="match status" value="1"/>
</dbReference>
<dbReference type="Pfam" id="PF00856">
    <property type="entry name" value="SET"/>
    <property type="match status" value="1"/>
</dbReference>
<evidence type="ECO:0000256" key="10">
    <source>
        <dbReference type="ARBA" id="ARBA00023242"/>
    </source>
</evidence>
<feature type="domain" description="SET" evidence="18">
    <location>
        <begin position="444"/>
        <end position="782"/>
    </location>
</feature>
<evidence type="ECO:0000256" key="2">
    <source>
        <dbReference type="ARBA" id="ARBA00004496"/>
    </source>
</evidence>
<evidence type="ECO:0000256" key="11">
    <source>
        <dbReference type="ARBA" id="ARBA00048985"/>
    </source>
</evidence>
<gene>
    <name evidence="20" type="primary">SMYD4</name>
</gene>
<feature type="compositionally biased region" description="Pro residues" evidence="17">
    <location>
        <begin position="71"/>
        <end position="94"/>
    </location>
</feature>
<evidence type="ECO:0000256" key="12">
    <source>
        <dbReference type="ARBA" id="ARBA00093423"/>
    </source>
</evidence>
<evidence type="ECO:0000256" key="13">
    <source>
        <dbReference type="ARBA" id="ARBA00093635"/>
    </source>
</evidence>
<dbReference type="PROSITE" id="PS01360">
    <property type="entry name" value="ZF_MYND_1"/>
    <property type="match status" value="1"/>
</dbReference>
<dbReference type="InterPro" id="IPR001214">
    <property type="entry name" value="SET_dom"/>
</dbReference>
<evidence type="ECO:0000256" key="4">
    <source>
        <dbReference type="ARBA" id="ARBA00022603"/>
    </source>
</evidence>
<dbReference type="PANTHER" id="PTHR46165:SF2">
    <property type="entry name" value="SET AND MYND DOMAIN-CONTAINING PROTEIN 4"/>
    <property type="match status" value="1"/>
</dbReference>
<dbReference type="InterPro" id="IPR046341">
    <property type="entry name" value="SET_dom_sf"/>
</dbReference>
<keyword evidence="21" id="KW-1185">Reference proteome</keyword>
<keyword evidence="4" id="KW-0489">Methyltransferase</keyword>
<dbReference type="Pfam" id="PF01753">
    <property type="entry name" value="zf-MYND"/>
    <property type="match status" value="1"/>
</dbReference>
<evidence type="ECO:0000256" key="14">
    <source>
        <dbReference type="ARBA" id="ARBA00093680"/>
    </source>
</evidence>
<evidence type="ECO:0000256" key="15">
    <source>
        <dbReference type="PROSITE-ProRule" id="PRU00134"/>
    </source>
</evidence>
<evidence type="ECO:0000313" key="20">
    <source>
        <dbReference type="Ensembl" id="ENSABRP00000012698.1"/>
    </source>
</evidence>
<dbReference type="AlphaFoldDB" id="A0A8B9C2M9"/>
<evidence type="ECO:0000256" key="5">
    <source>
        <dbReference type="ARBA" id="ARBA00022679"/>
    </source>
</evidence>
<comment type="subcellular location">
    <subcellularLocation>
        <location evidence="2">Cytoplasm</location>
    </subcellularLocation>
    <subcellularLocation>
        <location evidence="1">Nucleus</location>
    </subcellularLocation>
</comment>
<feature type="domain" description="MYND-type" evidence="19">
    <location>
        <begin position="509"/>
        <end position="548"/>
    </location>
</feature>
<reference evidence="20" key="2">
    <citation type="submission" date="2025-09" db="UniProtKB">
        <authorList>
            <consortium name="Ensembl"/>
        </authorList>
    </citation>
    <scope>IDENTIFICATION</scope>
</reference>
<comment type="catalytic activity">
    <reaction evidence="11">
        <text>L-lysyl-[protein] + S-adenosyl-L-methionine = N(6)-methyl-L-lysyl-[protein] + S-adenosyl-L-homocysteine + H(+)</text>
        <dbReference type="Rhea" id="RHEA:51736"/>
        <dbReference type="Rhea" id="RHEA-COMP:9752"/>
        <dbReference type="Rhea" id="RHEA-COMP:13053"/>
        <dbReference type="ChEBI" id="CHEBI:15378"/>
        <dbReference type="ChEBI" id="CHEBI:29969"/>
        <dbReference type="ChEBI" id="CHEBI:57856"/>
        <dbReference type="ChEBI" id="CHEBI:59789"/>
        <dbReference type="ChEBI" id="CHEBI:61929"/>
    </reaction>
</comment>
<evidence type="ECO:0000313" key="21">
    <source>
        <dbReference type="Proteomes" id="UP000694426"/>
    </source>
</evidence>
<dbReference type="GO" id="GO:0016279">
    <property type="term" value="F:protein-lysine N-methyltransferase activity"/>
    <property type="evidence" value="ECO:0007669"/>
    <property type="project" value="Ensembl"/>
</dbReference>
<reference evidence="20" key="1">
    <citation type="submission" date="2025-08" db="UniProtKB">
        <authorList>
            <consortium name="Ensembl"/>
        </authorList>
    </citation>
    <scope>IDENTIFICATION</scope>
</reference>